<dbReference type="InterPro" id="IPR001547">
    <property type="entry name" value="Glyco_hydro_5"/>
</dbReference>
<evidence type="ECO:0000256" key="2">
    <source>
        <dbReference type="ARBA" id="ARBA00023295"/>
    </source>
</evidence>
<feature type="non-terminal residue" evidence="4">
    <location>
        <position position="234"/>
    </location>
</feature>
<dbReference type="SUPFAM" id="SSF51445">
    <property type="entry name" value="(Trans)glycosidases"/>
    <property type="match status" value="1"/>
</dbReference>
<dbReference type="GO" id="GO:0009986">
    <property type="term" value="C:cell surface"/>
    <property type="evidence" value="ECO:0007669"/>
    <property type="project" value="TreeGrafter"/>
</dbReference>
<dbReference type="AlphaFoldDB" id="A0A382EBY7"/>
<keyword evidence="2" id="KW-0326">Glycosidase</keyword>
<evidence type="ECO:0000259" key="3">
    <source>
        <dbReference type="Pfam" id="PF00150"/>
    </source>
</evidence>
<dbReference type="Gene3D" id="3.20.20.80">
    <property type="entry name" value="Glycosidases"/>
    <property type="match status" value="1"/>
</dbReference>
<dbReference type="PANTHER" id="PTHR31297">
    <property type="entry name" value="GLUCAN ENDO-1,6-BETA-GLUCOSIDASE B"/>
    <property type="match status" value="1"/>
</dbReference>
<name>A0A382EBY7_9ZZZZ</name>
<gene>
    <name evidence="4" type="ORF">METZ01_LOCUS200783</name>
</gene>
<reference evidence="4" key="1">
    <citation type="submission" date="2018-05" db="EMBL/GenBank/DDBJ databases">
        <authorList>
            <person name="Lanie J.A."/>
            <person name="Ng W.-L."/>
            <person name="Kazmierczak K.M."/>
            <person name="Andrzejewski T.M."/>
            <person name="Davidsen T.M."/>
            <person name="Wayne K.J."/>
            <person name="Tettelin H."/>
            <person name="Glass J.I."/>
            <person name="Rusch D."/>
            <person name="Podicherti R."/>
            <person name="Tsui H.-C.T."/>
            <person name="Winkler M.E."/>
        </authorList>
    </citation>
    <scope>NUCLEOTIDE SEQUENCE</scope>
</reference>
<organism evidence="4">
    <name type="scientific">marine metagenome</name>
    <dbReference type="NCBI Taxonomy" id="408172"/>
    <lineage>
        <taxon>unclassified sequences</taxon>
        <taxon>metagenomes</taxon>
        <taxon>ecological metagenomes</taxon>
    </lineage>
</organism>
<dbReference type="GO" id="GO:0005576">
    <property type="term" value="C:extracellular region"/>
    <property type="evidence" value="ECO:0007669"/>
    <property type="project" value="TreeGrafter"/>
</dbReference>
<dbReference type="GO" id="GO:0008422">
    <property type="term" value="F:beta-glucosidase activity"/>
    <property type="evidence" value="ECO:0007669"/>
    <property type="project" value="TreeGrafter"/>
</dbReference>
<dbReference type="PANTHER" id="PTHR31297:SF13">
    <property type="entry name" value="PUTATIVE-RELATED"/>
    <property type="match status" value="1"/>
</dbReference>
<accession>A0A382EBY7</accession>
<dbReference type="InterPro" id="IPR050386">
    <property type="entry name" value="Glycosyl_hydrolase_5"/>
</dbReference>
<dbReference type="GO" id="GO:0009251">
    <property type="term" value="P:glucan catabolic process"/>
    <property type="evidence" value="ECO:0007669"/>
    <property type="project" value="TreeGrafter"/>
</dbReference>
<evidence type="ECO:0000256" key="1">
    <source>
        <dbReference type="ARBA" id="ARBA00022801"/>
    </source>
</evidence>
<sequence>MKNSTLIFFLLLGYLRSESLLQLENGKIQNYEGQIVNLKGCNLGNWLQLEMWMFSYADKGYADQYEFIKTLEDRFGRQDAEDLMDIYRSNWIKNSDFDIIKSFGMNTVRLPFDYKLLMGSDSEPFSLKKDAWEWLDHTIKMAKERDLYVILDMHGAPGRQSGMDHSGRVGYNKLWSNKAYQKQTAWLWNQISKRYKDEPTVAAYDLLNEPWGSNEKNLKKVVLECYKAIRANND</sequence>
<protein>
    <recommendedName>
        <fullName evidence="3">Glycoside hydrolase family 5 domain-containing protein</fullName>
    </recommendedName>
</protein>
<evidence type="ECO:0000313" key="4">
    <source>
        <dbReference type="EMBL" id="SVB47929.1"/>
    </source>
</evidence>
<dbReference type="EMBL" id="UINC01043626">
    <property type="protein sequence ID" value="SVB47929.1"/>
    <property type="molecule type" value="Genomic_DNA"/>
</dbReference>
<proteinExistence type="predicted"/>
<dbReference type="InterPro" id="IPR017853">
    <property type="entry name" value="GH"/>
</dbReference>
<keyword evidence="1" id="KW-0378">Hydrolase</keyword>
<feature type="domain" description="Glycoside hydrolase family 5" evidence="3">
    <location>
        <begin position="92"/>
        <end position="233"/>
    </location>
</feature>
<dbReference type="Pfam" id="PF00150">
    <property type="entry name" value="Cellulase"/>
    <property type="match status" value="1"/>
</dbReference>